<dbReference type="GO" id="GO:0043023">
    <property type="term" value="F:ribosomal large subunit binding"/>
    <property type="evidence" value="ECO:0007669"/>
    <property type="project" value="TreeGrafter"/>
</dbReference>
<feature type="compositionally biased region" description="Polar residues" evidence="4">
    <location>
        <begin position="12"/>
        <end position="21"/>
    </location>
</feature>
<evidence type="ECO:0000256" key="3">
    <source>
        <dbReference type="ARBA" id="ARBA00024909"/>
    </source>
</evidence>
<evidence type="ECO:0000256" key="2">
    <source>
        <dbReference type="ARBA" id="ARBA00022917"/>
    </source>
</evidence>
<comment type="function">
    <text evidence="3">Necessary for protein synthesis in mitochondria. Functions as a ribosome recycling factor in mitochondria.</text>
</comment>
<organism evidence="6 7">
    <name type="scientific">Setomelanomma holmii</name>
    <dbReference type="NCBI Taxonomy" id="210430"/>
    <lineage>
        <taxon>Eukaryota</taxon>
        <taxon>Fungi</taxon>
        <taxon>Dikarya</taxon>
        <taxon>Ascomycota</taxon>
        <taxon>Pezizomycotina</taxon>
        <taxon>Dothideomycetes</taxon>
        <taxon>Pleosporomycetidae</taxon>
        <taxon>Pleosporales</taxon>
        <taxon>Pleosporineae</taxon>
        <taxon>Phaeosphaeriaceae</taxon>
        <taxon>Setomelanomma</taxon>
    </lineage>
</organism>
<dbReference type="SUPFAM" id="SSF55194">
    <property type="entry name" value="Ribosome recycling factor, RRF"/>
    <property type="match status" value="1"/>
</dbReference>
<gene>
    <name evidence="6" type="ORF">EK21DRAFT_51779</name>
</gene>
<dbReference type="Gene3D" id="3.30.1360.40">
    <property type="match status" value="1"/>
</dbReference>
<dbReference type="Pfam" id="PF01765">
    <property type="entry name" value="RRF"/>
    <property type="match status" value="1"/>
</dbReference>
<comment type="caution">
    <text evidence="6">The sequence shown here is derived from an EMBL/GenBank/DDBJ whole genome shotgun (WGS) entry which is preliminary data.</text>
</comment>
<feature type="domain" description="Ribosome recycling factor" evidence="5">
    <location>
        <begin position="107"/>
        <end position="275"/>
    </location>
</feature>
<dbReference type="GO" id="GO:0006412">
    <property type="term" value="P:translation"/>
    <property type="evidence" value="ECO:0007669"/>
    <property type="project" value="UniProtKB-KW"/>
</dbReference>
<keyword evidence="2" id="KW-0648">Protein biosynthesis</keyword>
<comment type="similarity">
    <text evidence="1">Belongs to the RRF family.</text>
</comment>
<dbReference type="InterPro" id="IPR036191">
    <property type="entry name" value="RRF_sf"/>
</dbReference>
<name>A0A9P4HLB1_9PLEO</name>
<protein>
    <submittedName>
        <fullName evidence="6">Ribosome recycling factor</fullName>
    </submittedName>
</protein>
<reference evidence="6" key="1">
    <citation type="journal article" date="2020" name="Stud. Mycol.">
        <title>101 Dothideomycetes genomes: a test case for predicting lifestyles and emergence of pathogens.</title>
        <authorList>
            <person name="Haridas S."/>
            <person name="Albert R."/>
            <person name="Binder M."/>
            <person name="Bloem J."/>
            <person name="Labutti K."/>
            <person name="Salamov A."/>
            <person name="Andreopoulos B."/>
            <person name="Baker S."/>
            <person name="Barry K."/>
            <person name="Bills G."/>
            <person name="Bluhm B."/>
            <person name="Cannon C."/>
            <person name="Castanera R."/>
            <person name="Culley D."/>
            <person name="Daum C."/>
            <person name="Ezra D."/>
            <person name="Gonzalez J."/>
            <person name="Henrissat B."/>
            <person name="Kuo A."/>
            <person name="Liang C."/>
            <person name="Lipzen A."/>
            <person name="Lutzoni F."/>
            <person name="Magnuson J."/>
            <person name="Mondo S."/>
            <person name="Nolan M."/>
            <person name="Ohm R."/>
            <person name="Pangilinan J."/>
            <person name="Park H.-J."/>
            <person name="Ramirez L."/>
            <person name="Alfaro M."/>
            <person name="Sun H."/>
            <person name="Tritt A."/>
            <person name="Yoshinaga Y."/>
            <person name="Zwiers L.-H."/>
            <person name="Turgeon B."/>
            <person name="Goodwin S."/>
            <person name="Spatafora J."/>
            <person name="Crous P."/>
            <person name="Grigoriev I."/>
        </authorList>
    </citation>
    <scope>NUCLEOTIDE SEQUENCE</scope>
    <source>
        <strain evidence="6">CBS 110217</strain>
    </source>
</reference>
<proteinExistence type="inferred from homology"/>
<dbReference type="OrthoDB" id="407355at2759"/>
<dbReference type="Proteomes" id="UP000799777">
    <property type="component" value="Unassembled WGS sequence"/>
</dbReference>
<accession>A0A9P4HLB1</accession>
<evidence type="ECO:0000259" key="5">
    <source>
        <dbReference type="Pfam" id="PF01765"/>
    </source>
</evidence>
<keyword evidence="7" id="KW-1185">Reference proteome</keyword>
<dbReference type="EMBL" id="ML978154">
    <property type="protein sequence ID" value="KAF2036623.1"/>
    <property type="molecule type" value="Genomic_DNA"/>
</dbReference>
<evidence type="ECO:0000313" key="7">
    <source>
        <dbReference type="Proteomes" id="UP000799777"/>
    </source>
</evidence>
<sequence length="280" mass="30413">MSRVTIPRKALQLSSRSSLSPFTRPIDSPCRSITRSRVTTPQCLFRATRCFSMSSPQHKKAGKANKSHARTDSSPPVANPGQPTATDEAYDVSGLESQILQAIERLTHDLSQLRGGGKLNPEVVESLKVQLGTAGHGKESVKLGDIAQVVPRGRMLNVVCGEEAHIKPITSAIAASEHSLTPLAPDASNPLTIQVPLPPPTGESRRAAVESAIKASEKADKAIQVARQEHNKKLRKFELNREVLPDDLQKAKKRMEEVVKKGHVEVKRISDGAKKVLESQ</sequence>
<dbReference type="InterPro" id="IPR002661">
    <property type="entry name" value="Ribosome_recyc_fac"/>
</dbReference>
<dbReference type="GO" id="GO:0005739">
    <property type="term" value="C:mitochondrion"/>
    <property type="evidence" value="ECO:0007669"/>
    <property type="project" value="TreeGrafter"/>
</dbReference>
<dbReference type="AlphaFoldDB" id="A0A9P4HLB1"/>
<evidence type="ECO:0000256" key="1">
    <source>
        <dbReference type="ARBA" id="ARBA00005912"/>
    </source>
</evidence>
<feature type="region of interest" description="Disordered" evidence="4">
    <location>
        <begin position="1"/>
        <end position="29"/>
    </location>
</feature>
<dbReference type="PANTHER" id="PTHR20982">
    <property type="entry name" value="RIBOSOME RECYCLING FACTOR"/>
    <property type="match status" value="1"/>
</dbReference>
<dbReference type="Gene3D" id="1.10.132.20">
    <property type="entry name" value="Ribosome-recycling factor"/>
    <property type="match status" value="1"/>
</dbReference>
<dbReference type="PANTHER" id="PTHR20982:SF3">
    <property type="entry name" value="MITOCHONDRIAL RIBOSOME RECYCLING FACTOR PSEUDO 1"/>
    <property type="match status" value="1"/>
</dbReference>
<evidence type="ECO:0000313" key="6">
    <source>
        <dbReference type="EMBL" id="KAF2036623.1"/>
    </source>
</evidence>
<evidence type="ECO:0000256" key="4">
    <source>
        <dbReference type="SAM" id="MobiDB-lite"/>
    </source>
</evidence>
<feature type="region of interest" description="Disordered" evidence="4">
    <location>
        <begin position="54"/>
        <end position="88"/>
    </location>
</feature>
<feature type="compositionally biased region" description="Basic residues" evidence="4">
    <location>
        <begin position="57"/>
        <end position="68"/>
    </location>
</feature>
<dbReference type="InterPro" id="IPR023584">
    <property type="entry name" value="Ribosome_recyc_fac_dom"/>
</dbReference>
<feature type="compositionally biased region" description="Polar residues" evidence="4">
    <location>
        <begin position="72"/>
        <end position="85"/>
    </location>
</feature>